<keyword evidence="8" id="KW-1185">Reference proteome</keyword>
<keyword evidence="1" id="KW-0479">Metal-binding</keyword>
<feature type="domain" description="MYND-type" evidence="6">
    <location>
        <begin position="1002"/>
        <end position="1045"/>
    </location>
</feature>
<dbReference type="EMBL" id="PGGS01000369">
    <property type="protein sequence ID" value="PNH04673.1"/>
    <property type="molecule type" value="Genomic_DNA"/>
</dbReference>
<dbReference type="AlphaFoldDB" id="A0A2J7ZWM1"/>
<organism evidence="7 8">
    <name type="scientific">Tetrabaena socialis</name>
    <dbReference type="NCBI Taxonomy" id="47790"/>
    <lineage>
        <taxon>Eukaryota</taxon>
        <taxon>Viridiplantae</taxon>
        <taxon>Chlorophyta</taxon>
        <taxon>core chlorophytes</taxon>
        <taxon>Chlorophyceae</taxon>
        <taxon>CS clade</taxon>
        <taxon>Chlamydomonadales</taxon>
        <taxon>Tetrabaenaceae</taxon>
        <taxon>Tetrabaena</taxon>
    </lineage>
</organism>
<evidence type="ECO:0000313" key="7">
    <source>
        <dbReference type="EMBL" id="PNH04673.1"/>
    </source>
</evidence>
<evidence type="ECO:0000256" key="5">
    <source>
        <dbReference type="SAM" id="MobiDB-lite"/>
    </source>
</evidence>
<name>A0A2J7ZWM1_9CHLO</name>
<evidence type="ECO:0000256" key="4">
    <source>
        <dbReference type="PROSITE-ProRule" id="PRU00134"/>
    </source>
</evidence>
<dbReference type="Gene3D" id="6.10.140.2220">
    <property type="match status" value="1"/>
</dbReference>
<feature type="compositionally biased region" description="Polar residues" evidence="5">
    <location>
        <begin position="925"/>
        <end position="938"/>
    </location>
</feature>
<dbReference type="SUPFAM" id="SSF144232">
    <property type="entry name" value="HIT/MYND zinc finger-like"/>
    <property type="match status" value="1"/>
</dbReference>
<evidence type="ECO:0000313" key="8">
    <source>
        <dbReference type="Proteomes" id="UP000236333"/>
    </source>
</evidence>
<gene>
    <name evidence="7" type="ORF">TSOC_009120</name>
</gene>
<dbReference type="InterPro" id="IPR002893">
    <property type="entry name" value="Znf_MYND"/>
</dbReference>
<feature type="compositionally biased region" description="Gly residues" evidence="5">
    <location>
        <begin position="676"/>
        <end position="687"/>
    </location>
</feature>
<feature type="region of interest" description="Disordered" evidence="5">
    <location>
        <begin position="925"/>
        <end position="947"/>
    </location>
</feature>
<dbReference type="Proteomes" id="UP000236333">
    <property type="component" value="Unassembled WGS sequence"/>
</dbReference>
<feature type="region of interest" description="Disordered" evidence="5">
    <location>
        <begin position="665"/>
        <end position="689"/>
    </location>
</feature>
<evidence type="ECO:0000256" key="3">
    <source>
        <dbReference type="ARBA" id="ARBA00022833"/>
    </source>
</evidence>
<proteinExistence type="predicted"/>
<keyword evidence="2 4" id="KW-0863">Zinc-finger</keyword>
<dbReference type="PROSITE" id="PS50865">
    <property type="entry name" value="ZF_MYND_2"/>
    <property type="match status" value="1"/>
</dbReference>
<reference evidence="7 8" key="1">
    <citation type="journal article" date="2017" name="Mol. Biol. Evol.">
        <title>The 4-celled Tetrabaena socialis nuclear genome reveals the essential components for genetic control of cell number at the origin of multicellularity in the volvocine lineage.</title>
        <authorList>
            <person name="Featherston J."/>
            <person name="Arakaki Y."/>
            <person name="Hanschen E.R."/>
            <person name="Ferris P.J."/>
            <person name="Michod R.E."/>
            <person name="Olson B.J.S.C."/>
            <person name="Nozaki H."/>
            <person name="Durand P.M."/>
        </authorList>
    </citation>
    <scope>NUCLEOTIDE SEQUENCE [LARGE SCALE GENOMIC DNA]</scope>
    <source>
        <strain evidence="7 8">NIES-571</strain>
    </source>
</reference>
<comment type="caution">
    <text evidence="7">The sequence shown here is derived from an EMBL/GenBank/DDBJ whole genome shotgun (WGS) entry which is preliminary data.</text>
</comment>
<dbReference type="OrthoDB" id="341421at2759"/>
<protein>
    <recommendedName>
        <fullName evidence="6">MYND-type domain-containing protein</fullName>
    </recommendedName>
</protein>
<sequence>MGPSLGQGLRRLRELIDAAALNAPAASLPADSSGACAGESRASPLSVNGRALVQLAAGCAWFEHQNPSIAAGWVELLVRHGIVPAAAALLQHLLRAYRDSPGSFRAAPGGPRPDVLQLALVYVQLAVRLVQNAAGVFMLCMNDDRAQPVAAAVRTAALELWGQLAEPATLQALADASRWVEEEVWPAEHAAAAAAAAGGSQRTQPPSYTELLAALKGSGVLSALSAALLAAPPPCPEVAPGATAVDGATGAMARAPSQLFKSLQLLTMGNGPWQELRAVTELLAAPDVQRLRWAALEWLAAAAPTVAGSGVGAVGGAPGGGSGSDARGGAGGCWPLLQPHVIRAMGGRLEACANMLEAAISAPCAVLCASQEAAGAPSQDGPAQLAVMRTLLPPPRRLAALAAACARNMCGEVEAGLMADAHLAAGPGGGSMAAGPAPSGGICVMLQLLTDLALVVETAVEPDAAACLPDTVATHGWVLRAWTTAMVGVGAGGAAAGTEGLDRSYGTKTFELVQKLGCKLAGWGSVSTATQAACVQQLLPTGLMHSIDSLLRRFLAAGLRDEAERDVAATCSCTIPGLLPALLRAHIATTPDGEGARGIGAKGGGWRPQDELCLLVTAAKLARREAEQPSGVPLTAGFSSLHLAQGLAMGFVTAAEQLSAVLAGLTRPPAGPQPRHGGGGDSTGLGGPAEVTPAAAVREAIALAYVTALPILERAAARDIAHCSGGGGGGSGSGSSGGSLRGDQCIRSMAADAGFCSASIKLIVKCLRAVVQLLPPADLLALQPQRTLSLLGQLLLRAHELQRPRARQDSSGDEAGGCVNIATGSMSVGDLLLETTRMACEVAAVLVHMAADAQLVGVVAGWLCGGVAEGTQAPCADLDAGALAAALRPWDTAAADVVTRLRTAASTSSPSLAAAAGTYSNGSAGTAQAMQPATAQSGGSRGCDGSRQAGNAALGSGGGAAALLATAQAEVPRWPLSVVMPRLDGPPLWPPRVLRLCGNPGCRSFAGPAEADLPLLKCSGCKVLRYCGAGCQRQHWREGGHREACAQLKAAVREARGAE</sequence>
<dbReference type="Pfam" id="PF01753">
    <property type="entry name" value="zf-MYND"/>
    <property type="match status" value="1"/>
</dbReference>
<dbReference type="GO" id="GO:0008270">
    <property type="term" value="F:zinc ion binding"/>
    <property type="evidence" value="ECO:0007669"/>
    <property type="project" value="UniProtKB-KW"/>
</dbReference>
<evidence type="ECO:0000256" key="2">
    <source>
        <dbReference type="ARBA" id="ARBA00022771"/>
    </source>
</evidence>
<evidence type="ECO:0000259" key="6">
    <source>
        <dbReference type="PROSITE" id="PS50865"/>
    </source>
</evidence>
<keyword evidence="3" id="KW-0862">Zinc</keyword>
<evidence type="ECO:0000256" key="1">
    <source>
        <dbReference type="ARBA" id="ARBA00022723"/>
    </source>
</evidence>
<accession>A0A2J7ZWM1</accession>